<comment type="subcellular location">
    <subcellularLocation>
        <location evidence="1">Cell membrane</location>
        <topology evidence="1">Multi-pass membrane protein</topology>
    </subcellularLocation>
</comment>
<gene>
    <name evidence="7" type="ORF">SAMN05660657_01062</name>
</gene>
<dbReference type="SUPFAM" id="SSF103473">
    <property type="entry name" value="MFS general substrate transporter"/>
    <property type="match status" value="1"/>
</dbReference>
<dbReference type="InterPro" id="IPR036259">
    <property type="entry name" value="MFS_trans_sf"/>
</dbReference>
<reference evidence="8" key="1">
    <citation type="submission" date="2016-10" db="EMBL/GenBank/DDBJ databases">
        <authorList>
            <person name="Varghese N."/>
            <person name="Submissions S."/>
        </authorList>
    </citation>
    <scope>NUCLEOTIDE SEQUENCE [LARGE SCALE GENOMIC DNA]</scope>
    <source>
        <strain evidence="8">DSM 46136</strain>
    </source>
</reference>
<feature type="non-terminal residue" evidence="7">
    <location>
        <position position="165"/>
    </location>
</feature>
<evidence type="ECO:0000256" key="3">
    <source>
        <dbReference type="ARBA" id="ARBA00022989"/>
    </source>
</evidence>
<evidence type="ECO:0000313" key="7">
    <source>
        <dbReference type="EMBL" id="SFT47598.1"/>
    </source>
</evidence>
<dbReference type="OrthoDB" id="7375466at2"/>
<feature type="transmembrane region" description="Helical" evidence="5">
    <location>
        <begin position="70"/>
        <end position="89"/>
    </location>
</feature>
<dbReference type="Pfam" id="PF07690">
    <property type="entry name" value="MFS_1"/>
    <property type="match status" value="1"/>
</dbReference>
<evidence type="ECO:0000256" key="4">
    <source>
        <dbReference type="ARBA" id="ARBA00023136"/>
    </source>
</evidence>
<dbReference type="GO" id="GO:0022857">
    <property type="term" value="F:transmembrane transporter activity"/>
    <property type="evidence" value="ECO:0007669"/>
    <property type="project" value="InterPro"/>
</dbReference>
<keyword evidence="8" id="KW-1185">Reference proteome</keyword>
<dbReference type="InterPro" id="IPR020846">
    <property type="entry name" value="MFS_dom"/>
</dbReference>
<keyword evidence="4 5" id="KW-0472">Membrane</keyword>
<dbReference type="AlphaFoldDB" id="A0A1I6YAU0"/>
<keyword evidence="3 5" id="KW-1133">Transmembrane helix</keyword>
<dbReference type="PANTHER" id="PTHR23501:SF197">
    <property type="entry name" value="COMD"/>
    <property type="match status" value="1"/>
</dbReference>
<feature type="domain" description="Major facilitator superfamily (MFS) profile" evidence="6">
    <location>
        <begin position="36"/>
        <end position="165"/>
    </location>
</feature>
<dbReference type="STRING" id="1296565.SAMN05660657_01062"/>
<sequence length="165" mass="17652">MTQTTRASADDRRDARAAAAAPDASGVFSHRQILTIIVGLMVAMFLAALDQTVVATAIRTIADDLQGYDLQAWATTAFLITSTISTPLYGKLSDIYGRRPFYLFAIAVFVVGSVLCGMATSMYELAAFRAVQGIGAGGLMSLALAIIGDIVPPRERSRYQGYFMA</sequence>
<evidence type="ECO:0000256" key="2">
    <source>
        <dbReference type="ARBA" id="ARBA00022692"/>
    </source>
</evidence>
<dbReference type="EMBL" id="FPBA01000002">
    <property type="protein sequence ID" value="SFT47598.1"/>
    <property type="molecule type" value="Genomic_DNA"/>
</dbReference>
<dbReference type="Proteomes" id="UP000199546">
    <property type="component" value="Unassembled WGS sequence"/>
</dbReference>
<keyword evidence="2 5" id="KW-0812">Transmembrane</keyword>
<dbReference type="PROSITE" id="PS50850">
    <property type="entry name" value="MFS"/>
    <property type="match status" value="1"/>
</dbReference>
<organism evidence="7 8">
    <name type="scientific">Geodermatophilus amargosae</name>
    <dbReference type="NCBI Taxonomy" id="1296565"/>
    <lineage>
        <taxon>Bacteria</taxon>
        <taxon>Bacillati</taxon>
        <taxon>Actinomycetota</taxon>
        <taxon>Actinomycetes</taxon>
        <taxon>Geodermatophilales</taxon>
        <taxon>Geodermatophilaceae</taxon>
        <taxon>Geodermatophilus</taxon>
    </lineage>
</organism>
<name>A0A1I6YAU0_9ACTN</name>
<dbReference type="Gene3D" id="1.20.1720.10">
    <property type="entry name" value="Multidrug resistance protein D"/>
    <property type="match status" value="1"/>
</dbReference>
<proteinExistence type="predicted"/>
<feature type="transmembrane region" description="Helical" evidence="5">
    <location>
        <begin position="129"/>
        <end position="151"/>
    </location>
</feature>
<accession>A0A1I6YAU0</accession>
<feature type="transmembrane region" description="Helical" evidence="5">
    <location>
        <begin position="33"/>
        <end position="58"/>
    </location>
</feature>
<dbReference type="GO" id="GO:0005886">
    <property type="term" value="C:plasma membrane"/>
    <property type="evidence" value="ECO:0007669"/>
    <property type="project" value="UniProtKB-SubCell"/>
</dbReference>
<protein>
    <submittedName>
        <fullName evidence="7">Major Facilitator Superfamily protein</fullName>
    </submittedName>
</protein>
<dbReference type="PANTHER" id="PTHR23501">
    <property type="entry name" value="MAJOR FACILITATOR SUPERFAMILY"/>
    <property type="match status" value="1"/>
</dbReference>
<evidence type="ECO:0000259" key="6">
    <source>
        <dbReference type="PROSITE" id="PS50850"/>
    </source>
</evidence>
<evidence type="ECO:0000256" key="5">
    <source>
        <dbReference type="SAM" id="Phobius"/>
    </source>
</evidence>
<evidence type="ECO:0000313" key="8">
    <source>
        <dbReference type="Proteomes" id="UP000199546"/>
    </source>
</evidence>
<dbReference type="RefSeq" id="WP_139245713.1">
    <property type="nucleotide sequence ID" value="NZ_FPBA01000002.1"/>
</dbReference>
<evidence type="ECO:0000256" key="1">
    <source>
        <dbReference type="ARBA" id="ARBA00004651"/>
    </source>
</evidence>
<feature type="transmembrane region" description="Helical" evidence="5">
    <location>
        <begin position="101"/>
        <end position="123"/>
    </location>
</feature>
<dbReference type="InterPro" id="IPR011701">
    <property type="entry name" value="MFS"/>
</dbReference>